<organism evidence="1">
    <name type="scientific">Ixodes ricinus</name>
    <name type="common">Common tick</name>
    <name type="synonym">Acarus ricinus</name>
    <dbReference type="NCBI Taxonomy" id="34613"/>
    <lineage>
        <taxon>Eukaryota</taxon>
        <taxon>Metazoa</taxon>
        <taxon>Ecdysozoa</taxon>
        <taxon>Arthropoda</taxon>
        <taxon>Chelicerata</taxon>
        <taxon>Arachnida</taxon>
        <taxon>Acari</taxon>
        <taxon>Parasitiformes</taxon>
        <taxon>Ixodida</taxon>
        <taxon>Ixodoidea</taxon>
        <taxon>Ixodidae</taxon>
        <taxon>Ixodinae</taxon>
        <taxon>Ixodes</taxon>
    </lineage>
</organism>
<reference evidence="1" key="1">
    <citation type="submission" date="2019-12" db="EMBL/GenBank/DDBJ databases">
        <title>An insight into the sialome of adult female Ixodes ricinus ticks feeding for 6 days.</title>
        <authorList>
            <person name="Perner J."/>
            <person name="Ribeiro J.M.C."/>
        </authorList>
    </citation>
    <scope>NUCLEOTIDE SEQUENCE</scope>
    <source>
        <strain evidence="1">Semi-engorged</strain>
        <tissue evidence="1">Salivary glands</tissue>
    </source>
</reference>
<accession>A0A6B0UDU5</accession>
<proteinExistence type="predicted"/>
<protein>
    <submittedName>
        <fullName evidence="1">Uncharacterized protein</fullName>
    </submittedName>
</protein>
<dbReference type="EMBL" id="GIFC01005474">
    <property type="protein sequence ID" value="MXU87557.1"/>
    <property type="molecule type" value="Transcribed_RNA"/>
</dbReference>
<sequence>MAASRRRHWMFSTTRDLRALGLSCSSSQLVTARSFSHRYWLTAPRDSTNQRRSMLSISPSLSWGRTCKMSRLARSCSKRRRRRQYSCVLDLAQGISS</sequence>
<evidence type="ECO:0000313" key="1">
    <source>
        <dbReference type="EMBL" id="MXU87557.1"/>
    </source>
</evidence>
<dbReference type="AlphaFoldDB" id="A0A6B0UDU5"/>
<name>A0A6B0UDU5_IXORI</name>